<accession>A0A1T4VKJ1</accession>
<organism evidence="2 3">
    <name type="scientific">Enterovibrio nigricans DSM 22720</name>
    <dbReference type="NCBI Taxonomy" id="1121868"/>
    <lineage>
        <taxon>Bacteria</taxon>
        <taxon>Pseudomonadati</taxon>
        <taxon>Pseudomonadota</taxon>
        <taxon>Gammaproteobacteria</taxon>
        <taxon>Vibrionales</taxon>
        <taxon>Vibrionaceae</taxon>
        <taxon>Enterovibrio</taxon>
    </lineage>
</organism>
<feature type="transmembrane region" description="Helical" evidence="1">
    <location>
        <begin position="37"/>
        <end position="59"/>
    </location>
</feature>
<evidence type="ECO:0000313" key="3">
    <source>
        <dbReference type="Proteomes" id="UP000190162"/>
    </source>
</evidence>
<name>A0A1T4VKJ1_9GAMM</name>
<keyword evidence="1" id="KW-1133">Transmembrane helix</keyword>
<sequence>MEFSVRRFIVSLRELSTAKQHAASFNTTRATYLRSRIIALCYIWSFLSIAWTPIDFYFLDAESSILLSLRLALVASLLIIARCLKSRNSLHACRAALVARLAI</sequence>
<dbReference type="RefSeq" id="WP_078754105.1">
    <property type="nucleotide sequence ID" value="NZ_FUXU01000079.1"/>
</dbReference>
<dbReference type="Proteomes" id="UP000190162">
    <property type="component" value="Unassembled WGS sequence"/>
</dbReference>
<evidence type="ECO:0000313" key="2">
    <source>
        <dbReference type="EMBL" id="SKA65446.1"/>
    </source>
</evidence>
<dbReference type="EMBL" id="FUXU01000079">
    <property type="protein sequence ID" value="SKA65446.1"/>
    <property type="molecule type" value="Genomic_DNA"/>
</dbReference>
<proteinExistence type="predicted"/>
<evidence type="ECO:0000256" key="1">
    <source>
        <dbReference type="SAM" id="Phobius"/>
    </source>
</evidence>
<feature type="transmembrane region" description="Helical" evidence="1">
    <location>
        <begin position="65"/>
        <end position="84"/>
    </location>
</feature>
<keyword evidence="3" id="KW-1185">Reference proteome</keyword>
<dbReference type="AlphaFoldDB" id="A0A1T4VKJ1"/>
<reference evidence="3" key="1">
    <citation type="submission" date="2017-02" db="EMBL/GenBank/DDBJ databases">
        <authorList>
            <person name="Varghese N."/>
            <person name="Submissions S."/>
        </authorList>
    </citation>
    <scope>NUCLEOTIDE SEQUENCE [LARGE SCALE GENOMIC DNA]</scope>
    <source>
        <strain evidence="3">DSM 22720</strain>
    </source>
</reference>
<gene>
    <name evidence="2" type="ORF">SAMN02745132_03959</name>
</gene>
<keyword evidence="1" id="KW-0472">Membrane</keyword>
<protein>
    <submittedName>
        <fullName evidence="2">Uncharacterized protein</fullName>
    </submittedName>
</protein>
<keyword evidence="1" id="KW-0812">Transmembrane</keyword>
<dbReference type="OrthoDB" id="5296913at2"/>